<dbReference type="EMBL" id="MU277312">
    <property type="protein sequence ID" value="KAI0055088.1"/>
    <property type="molecule type" value="Genomic_DNA"/>
</dbReference>
<organism evidence="1 2">
    <name type="scientific">Artomyces pyxidatus</name>
    <dbReference type="NCBI Taxonomy" id="48021"/>
    <lineage>
        <taxon>Eukaryota</taxon>
        <taxon>Fungi</taxon>
        <taxon>Dikarya</taxon>
        <taxon>Basidiomycota</taxon>
        <taxon>Agaricomycotina</taxon>
        <taxon>Agaricomycetes</taxon>
        <taxon>Russulales</taxon>
        <taxon>Auriscalpiaceae</taxon>
        <taxon>Artomyces</taxon>
    </lineage>
</organism>
<evidence type="ECO:0000313" key="2">
    <source>
        <dbReference type="Proteomes" id="UP000814140"/>
    </source>
</evidence>
<proteinExistence type="predicted"/>
<reference evidence="1" key="2">
    <citation type="journal article" date="2022" name="New Phytol.">
        <title>Evolutionary transition to the ectomycorrhizal habit in the genomes of a hyperdiverse lineage of mushroom-forming fungi.</title>
        <authorList>
            <person name="Looney B."/>
            <person name="Miyauchi S."/>
            <person name="Morin E."/>
            <person name="Drula E."/>
            <person name="Courty P.E."/>
            <person name="Kohler A."/>
            <person name="Kuo A."/>
            <person name="LaButti K."/>
            <person name="Pangilinan J."/>
            <person name="Lipzen A."/>
            <person name="Riley R."/>
            <person name="Andreopoulos W."/>
            <person name="He G."/>
            <person name="Johnson J."/>
            <person name="Nolan M."/>
            <person name="Tritt A."/>
            <person name="Barry K.W."/>
            <person name="Grigoriev I.V."/>
            <person name="Nagy L.G."/>
            <person name="Hibbett D."/>
            <person name="Henrissat B."/>
            <person name="Matheny P.B."/>
            <person name="Labbe J."/>
            <person name="Martin F.M."/>
        </authorList>
    </citation>
    <scope>NUCLEOTIDE SEQUENCE</scope>
    <source>
        <strain evidence="1">HHB10654</strain>
    </source>
</reference>
<evidence type="ECO:0000313" key="1">
    <source>
        <dbReference type="EMBL" id="KAI0055088.1"/>
    </source>
</evidence>
<comment type="caution">
    <text evidence="1">The sequence shown here is derived from an EMBL/GenBank/DDBJ whole genome shotgun (WGS) entry which is preliminary data.</text>
</comment>
<accession>A0ACB8SGS8</accession>
<gene>
    <name evidence="1" type="ORF">BV25DRAFT_1932262</name>
</gene>
<sequence length="87" mass="9417">TPFETLTGQQPRIDHLRVFGCGAYVHLPPAVCQNKLAPKSELMTYLGVVPGGHGNPPNNAVFTLAHALFDENMFPKCANKTAHYLAA</sequence>
<reference evidence="1" key="1">
    <citation type="submission" date="2021-03" db="EMBL/GenBank/DDBJ databases">
        <authorList>
            <consortium name="DOE Joint Genome Institute"/>
            <person name="Ahrendt S."/>
            <person name="Looney B.P."/>
            <person name="Miyauchi S."/>
            <person name="Morin E."/>
            <person name="Drula E."/>
            <person name="Courty P.E."/>
            <person name="Chicoki N."/>
            <person name="Fauchery L."/>
            <person name="Kohler A."/>
            <person name="Kuo A."/>
            <person name="Labutti K."/>
            <person name="Pangilinan J."/>
            <person name="Lipzen A."/>
            <person name="Riley R."/>
            <person name="Andreopoulos W."/>
            <person name="He G."/>
            <person name="Johnson J."/>
            <person name="Barry K.W."/>
            <person name="Grigoriev I.V."/>
            <person name="Nagy L."/>
            <person name="Hibbett D."/>
            <person name="Henrissat B."/>
            <person name="Matheny P.B."/>
            <person name="Labbe J."/>
            <person name="Martin F."/>
        </authorList>
    </citation>
    <scope>NUCLEOTIDE SEQUENCE</scope>
    <source>
        <strain evidence="1">HHB10654</strain>
    </source>
</reference>
<dbReference type="Proteomes" id="UP000814140">
    <property type="component" value="Unassembled WGS sequence"/>
</dbReference>
<protein>
    <submittedName>
        <fullName evidence="1">Uncharacterized protein</fullName>
    </submittedName>
</protein>
<feature type="non-terminal residue" evidence="1">
    <location>
        <position position="1"/>
    </location>
</feature>
<keyword evidence="2" id="KW-1185">Reference proteome</keyword>
<name>A0ACB8SGS8_9AGAM</name>